<dbReference type="GO" id="GO:0007165">
    <property type="term" value="P:signal transduction"/>
    <property type="evidence" value="ECO:0007669"/>
    <property type="project" value="UniProtKB-KW"/>
</dbReference>
<dbReference type="InterPro" id="IPR004089">
    <property type="entry name" value="MCPsignal_dom"/>
</dbReference>
<dbReference type="PANTHER" id="PTHR32089:SF112">
    <property type="entry name" value="LYSOZYME-LIKE PROTEIN-RELATED"/>
    <property type="match status" value="1"/>
</dbReference>
<dbReference type="PRINTS" id="PR00260">
    <property type="entry name" value="CHEMTRNSDUCR"/>
</dbReference>
<evidence type="ECO:0000256" key="1">
    <source>
        <dbReference type="ARBA" id="ARBA00022692"/>
    </source>
</evidence>
<evidence type="ECO:0000256" key="5">
    <source>
        <dbReference type="PROSITE-ProRule" id="PRU00284"/>
    </source>
</evidence>
<feature type="transmembrane region" description="Helical" evidence="6">
    <location>
        <begin position="203"/>
        <end position="228"/>
    </location>
</feature>
<dbReference type="PROSITE" id="PS50885">
    <property type="entry name" value="HAMP"/>
    <property type="match status" value="1"/>
</dbReference>
<keyword evidence="1 6" id="KW-0812">Transmembrane</keyword>
<dbReference type="InterPro" id="IPR004090">
    <property type="entry name" value="Chemotax_Me-accpt_rcpt"/>
</dbReference>
<evidence type="ECO:0000259" key="7">
    <source>
        <dbReference type="PROSITE" id="PS50111"/>
    </source>
</evidence>
<dbReference type="GO" id="GO:0004888">
    <property type="term" value="F:transmembrane signaling receptor activity"/>
    <property type="evidence" value="ECO:0007669"/>
    <property type="project" value="InterPro"/>
</dbReference>
<dbReference type="InterPro" id="IPR003660">
    <property type="entry name" value="HAMP_dom"/>
</dbReference>
<name>A0A919NQX3_9ACTN</name>
<dbReference type="SMART" id="SM00283">
    <property type="entry name" value="MA"/>
    <property type="match status" value="1"/>
</dbReference>
<feature type="domain" description="HAMP" evidence="8">
    <location>
        <begin position="225"/>
        <end position="277"/>
    </location>
</feature>
<keyword evidence="3 5" id="KW-0807">Transducer</keyword>
<dbReference type="EMBL" id="BOMY01000034">
    <property type="protein sequence ID" value="GIF22421.1"/>
    <property type="molecule type" value="Genomic_DNA"/>
</dbReference>
<accession>A0A919NQX3</accession>
<organism evidence="9 10">
    <name type="scientific">Paractinoplanes tereljensis</name>
    <dbReference type="NCBI Taxonomy" id="571912"/>
    <lineage>
        <taxon>Bacteria</taxon>
        <taxon>Bacillati</taxon>
        <taxon>Actinomycetota</taxon>
        <taxon>Actinomycetes</taxon>
        <taxon>Micromonosporales</taxon>
        <taxon>Micromonosporaceae</taxon>
        <taxon>Paractinoplanes</taxon>
    </lineage>
</organism>
<keyword evidence="2 6" id="KW-1133">Transmembrane helix</keyword>
<evidence type="ECO:0000313" key="9">
    <source>
        <dbReference type="EMBL" id="GIF22421.1"/>
    </source>
</evidence>
<evidence type="ECO:0000256" key="4">
    <source>
        <dbReference type="ARBA" id="ARBA00029447"/>
    </source>
</evidence>
<sequence>MSTETGTAGRGLRRLVADRRVGTKIVAAVGVVALFGVGNGLFAIARLSATNEQVKTGFVMNQELNTVGNLRAAVNRTWLAMDDYMLAATAAERTTAQTAITTAEGQVTEYAKAYLAFPIGAAGTATVTSFQTSWKQYETLLDSSLLPLAAKGDQTALKAVRAGDLATVMKAVRANLTSLADQTVAAGAAEAATAEARYQTTRWWVIGLLIAATVIGLALALGVARLIVRPLSRCVAALDRIAGGDLTARVEVDSNDEVGRMSATLNDTAAAMAGMVGRINTSSTMLASASEELSAVSLQLSASAEETAVQVGAVSEAAGQVSRSVSTVSAGADEMGISIREISNNANEAAGVAGDAARAAESTNASVARLGEASAQIGSVVAMITSIAEQTNLLALNATIEAARAGDAGKGFAVVASEVKDLAQETARATQQITEQVAAIQAESSTAVIAIQQIGEVIATINDYTTTIAAAVEEQTATTGEISRSVAHAAEGSVSIAETIAGVAEAAKHVTEGATETQQTAAELAGTAAELQATVATYRV</sequence>
<evidence type="ECO:0000313" key="10">
    <source>
        <dbReference type="Proteomes" id="UP000623608"/>
    </source>
</evidence>
<proteinExistence type="inferred from homology"/>
<evidence type="ECO:0000256" key="6">
    <source>
        <dbReference type="SAM" id="Phobius"/>
    </source>
</evidence>
<dbReference type="Pfam" id="PF00672">
    <property type="entry name" value="HAMP"/>
    <property type="match status" value="1"/>
</dbReference>
<dbReference type="AlphaFoldDB" id="A0A919NQX3"/>
<evidence type="ECO:0000256" key="2">
    <source>
        <dbReference type="ARBA" id="ARBA00022989"/>
    </source>
</evidence>
<keyword evidence="6" id="KW-0472">Membrane</keyword>
<dbReference type="CDD" id="cd06225">
    <property type="entry name" value="HAMP"/>
    <property type="match status" value="1"/>
</dbReference>
<dbReference type="RefSeq" id="WP_239147680.1">
    <property type="nucleotide sequence ID" value="NZ_BOMY01000034.1"/>
</dbReference>
<evidence type="ECO:0000256" key="3">
    <source>
        <dbReference type="ARBA" id="ARBA00023224"/>
    </source>
</evidence>
<protein>
    <submittedName>
        <fullName evidence="9">Methyl-accepting chemotaxis protein</fullName>
    </submittedName>
</protein>
<dbReference type="GO" id="GO:0006935">
    <property type="term" value="P:chemotaxis"/>
    <property type="evidence" value="ECO:0007669"/>
    <property type="project" value="InterPro"/>
</dbReference>
<dbReference type="GO" id="GO:0016020">
    <property type="term" value="C:membrane"/>
    <property type="evidence" value="ECO:0007669"/>
    <property type="project" value="InterPro"/>
</dbReference>
<comment type="similarity">
    <text evidence="4">Belongs to the methyl-accepting chemotaxis (MCP) protein family.</text>
</comment>
<dbReference type="PANTHER" id="PTHR32089">
    <property type="entry name" value="METHYL-ACCEPTING CHEMOTAXIS PROTEIN MCPB"/>
    <property type="match status" value="1"/>
</dbReference>
<reference evidence="9" key="1">
    <citation type="submission" date="2021-01" db="EMBL/GenBank/DDBJ databases">
        <title>Whole genome shotgun sequence of Actinoplanes tereljensis NBRC 105297.</title>
        <authorList>
            <person name="Komaki H."/>
            <person name="Tamura T."/>
        </authorList>
    </citation>
    <scope>NUCLEOTIDE SEQUENCE</scope>
    <source>
        <strain evidence="9">NBRC 105297</strain>
    </source>
</reference>
<dbReference type="PROSITE" id="PS50111">
    <property type="entry name" value="CHEMOTAXIS_TRANSDUC_2"/>
    <property type="match status" value="1"/>
</dbReference>
<dbReference type="Pfam" id="PF00015">
    <property type="entry name" value="MCPsignal"/>
    <property type="match status" value="1"/>
</dbReference>
<evidence type="ECO:0000259" key="8">
    <source>
        <dbReference type="PROSITE" id="PS50885"/>
    </source>
</evidence>
<gene>
    <name evidence="9" type="ORF">Ate02nite_51510</name>
</gene>
<feature type="domain" description="Methyl-accepting transducer" evidence="7">
    <location>
        <begin position="282"/>
        <end position="525"/>
    </location>
</feature>
<feature type="transmembrane region" description="Helical" evidence="6">
    <location>
        <begin position="25"/>
        <end position="45"/>
    </location>
</feature>
<keyword evidence="10" id="KW-1185">Reference proteome</keyword>
<dbReference type="SUPFAM" id="SSF58104">
    <property type="entry name" value="Methyl-accepting chemotaxis protein (MCP) signaling domain"/>
    <property type="match status" value="1"/>
</dbReference>
<dbReference type="Gene3D" id="1.10.287.950">
    <property type="entry name" value="Methyl-accepting chemotaxis protein"/>
    <property type="match status" value="1"/>
</dbReference>
<comment type="caution">
    <text evidence="9">The sequence shown here is derived from an EMBL/GenBank/DDBJ whole genome shotgun (WGS) entry which is preliminary data.</text>
</comment>
<dbReference type="SMART" id="SM00304">
    <property type="entry name" value="HAMP"/>
    <property type="match status" value="1"/>
</dbReference>
<dbReference type="Pfam" id="PF12729">
    <property type="entry name" value="4HB_MCP_1"/>
    <property type="match status" value="1"/>
</dbReference>
<dbReference type="InterPro" id="IPR024478">
    <property type="entry name" value="HlyB_4HB_MCP"/>
</dbReference>
<dbReference type="Proteomes" id="UP000623608">
    <property type="component" value="Unassembled WGS sequence"/>
</dbReference>